<dbReference type="RefSeq" id="WP_179941660.1">
    <property type="nucleotide sequence ID" value="NZ_JACBYF010000015.1"/>
</dbReference>
<dbReference type="Pfam" id="PF04977">
    <property type="entry name" value="DivIC"/>
    <property type="match status" value="1"/>
</dbReference>
<accession>A0ABX2T4E1</accession>
<keyword evidence="2" id="KW-0812">Transmembrane</keyword>
<comment type="caution">
    <text evidence="3">The sequence shown here is derived from an EMBL/GenBank/DDBJ whole genome shotgun (WGS) entry which is preliminary data.</text>
</comment>
<feature type="region of interest" description="Disordered" evidence="1">
    <location>
        <begin position="149"/>
        <end position="169"/>
    </location>
</feature>
<dbReference type="InterPro" id="IPR007060">
    <property type="entry name" value="FtsL/DivIC"/>
</dbReference>
<keyword evidence="4" id="KW-1185">Reference proteome</keyword>
<name>A0ABX2T4E1_9BACL</name>
<proteinExistence type="predicted"/>
<dbReference type="EMBL" id="JACBYF010000015">
    <property type="protein sequence ID" value="NYS47876.1"/>
    <property type="molecule type" value="Genomic_DNA"/>
</dbReference>
<keyword evidence="2" id="KW-0472">Membrane</keyword>
<evidence type="ECO:0000256" key="1">
    <source>
        <dbReference type="SAM" id="MobiDB-lite"/>
    </source>
</evidence>
<feature type="transmembrane region" description="Helical" evidence="2">
    <location>
        <begin position="30"/>
        <end position="52"/>
    </location>
</feature>
<sequence>MSGKNKINIRDKNFRREVGEAKTKYRKKRFTIFLTISLLILFVSGIRIYFFIDEKKQLDAEIELQKQEIVNLEKESKINEILIAKFKDPYFITDLARQEYSMSYPGEIIFNIPLRENFVENSIKNVGENTDINPSDNSNKIDEAKLEELLKKQRNKEKKEDNKNSNKET</sequence>
<dbReference type="Proteomes" id="UP000531840">
    <property type="component" value="Unassembled WGS sequence"/>
</dbReference>
<reference evidence="3 4" key="1">
    <citation type="submission" date="2020-07" db="EMBL/GenBank/DDBJ databases">
        <title>MOT database genomes.</title>
        <authorList>
            <person name="Joseph S."/>
            <person name="Aduse-Opoku J."/>
            <person name="Hashim A."/>
            <person name="Wade W."/>
            <person name="Curtis M."/>
        </authorList>
    </citation>
    <scope>NUCLEOTIDE SEQUENCE [LARGE SCALE GENOMIC DNA]</scope>
    <source>
        <strain evidence="3 4">CIP 106318</strain>
    </source>
</reference>
<evidence type="ECO:0000256" key="2">
    <source>
        <dbReference type="SAM" id="Phobius"/>
    </source>
</evidence>
<keyword evidence="2" id="KW-1133">Transmembrane helix</keyword>
<evidence type="ECO:0000313" key="4">
    <source>
        <dbReference type="Proteomes" id="UP000531840"/>
    </source>
</evidence>
<organism evidence="3 4">
    <name type="scientific">Gemelliphila palaticanis</name>
    <dbReference type="NCBI Taxonomy" id="81950"/>
    <lineage>
        <taxon>Bacteria</taxon>
        <taxon>Bacillati</taxon>
        <taxon>Bacillota</taxon>
        <taxon>Bacilli</taxon>
        <taxon>Bacillales</taxon>
        <taxon>Gemellaceae</taxon>
        <taxon>Gemelliphila</taxon>
    </lineage>
</organism>
<evidence type="ECO:0000313" key="3">
    <source>
        <dbReference type="EMBL" id="NYS47876.1"/>
    </source>
</evidence>
<protein>
    <submittedName>
        <fullName evidence="3">Septum formation initiator family protein</fullName>
    </submittedName>
</protein>
<gene>
    <name evidence="3" type="ORF">HZY85_06705</name>
</gene>